<sequence length="149" mass="16344">MSSTWPPRPASSTRLVCNCPLTFSGSNYTVSATPFGVVAVAVAPAITAIDVAAAARLNQRLLLHIACIEGPCPNARCSFYLLFNSGIKWEFDHCTGKIGLKRGIAGWNIRPTQAERPYRFDNVYPTDNVEILGYVMAMNIWSESPHARL</sequence>
<reference evidence="1 2" key="1">
    <citation type="submission" date="2024-08" db="EMBL/GenBank/DDBJ databases">
        <title>Insights into the chromosomal genome structure of Flemingia macrophylla.</title>
        <authorList>
            <person name="Ding Y."/>
            <person name="Zhao Y."/>
            <person name="Bi W."/>
            <person name="Wu M."/>
            <person name="Zhao G."/>
            <person name="Gong Y."/>
            <person name="Li W."/>
            <person name="Zhang P."/>
        </authorList>
    </citation>
    <scope>NUCLEOTIDE SEQUENCE [LARGE SCALE GENOMIC DNA]</scope>
    <source>
        <strain evidence="1">DYQJB</strain>
        <tissue evidence="1">Leaf</tissue>
    </source>
</reference>
<dbReference type="Proteomes" id="UP001603857">
    <property type="component" value="Unassembled WGS sequence"/>
</dbReference>
<dbReference type="EMBL" id="JBGMDY010000006">
    <property type="protein sequence ID" value="KAL2330821.1"/>
    <property type="molecule type" value="Genomic_DNA"/>
</dbReference>
<evidence type="ECO:0000313" key="1">
    <source>
        <dbReference type="EMBL" id="KAL2330821.1"/>
    </source>
</evidence>
<comment type="caution">
    <text evidence="1">The sequence shown here is derived from an EMBL/GenBank/DDBJ whole genome shotgun (WGS) entry which is preliminary data.</text>
</comment>
<protein>
    <submittedName>
        <fullName evidence="1">Uncharacterized protein</fullName>
    </submittedName>
</protein>
<proteinExistence type="predicted"/>
<gene>
    <name evidence="1" type="ORF">Fmac_018402</name>
</gene>
<evidence type="ECO:0000313" key="2">
    <source>
        <dbReference type="Proteomes" id="UP001603857"/>
    </source>
</evidence>
<organism evidence="1 2">
    <name type="scientific">Flemingia macrophylla</name>
    <dbReference type="NCBI Taxonomy" id="520843"/>
    <lineage>
        <taxon>Eukaryota</taxon>
        <taxon>Viridiplantae</taxon>
        <taxon>Streptophyta</taxon>
        <taxon>Embryophyta</taxon>
        <taxon>Tracheophyta</taxon>
        <taxon>Spermatophyta</taxon>
        <taxon>Magnoliopsida</taxon>
        <taxon>eudicotyledons</taxon>
        <taxon>Gunneridae</taxon>
        <taxon>Pentapetalae</taxon>
        <taxon>rosids</taxon>
        <taxon>fabids</taxon>
        <taxon>Fabales</taxon>
        <taxon>Fabaceae</taxon>
        <taxon>Papilionoideae</taxon>
        <taxon>50 kb inversion clade</taxon>
        <taxon>NPAAA clade</taxon>
        <taxon>indigoferoid/millettioid clade</taxon>
        <taxon>Phaseoleae</taxon>
        <taxon>Flemingia</taxon>
    </lineage>
</organism>
<keyword evidence="2" id="KW-1185">Reference proteome</keyword>
<dbReference type="AlphaFoldDB" id="A0ABD1M4X5"/>
<name>A0ABD1M4X5_9FABA</name>
<accession>A0ABD1M4X5</accession>